<dbReference type="EMBL" id="BNJF01000003">
    <property type="protein sequence ID" value="GHO47359.1"/>
    <property type="molecule type" value="Genomic_DNA"/>
</dbReference>
<sequence>MSREKLLAYYQWAVFLSTVGSSTQAFSTSMGIASQGSLSVPVALAIAALLAYWPGAIFPLFGGILSDRFERWTIVLGAQAFLMCQSLLLTRFHTETIALYIIGTTGGIVAALSGPARTGLLKDIAGEKYAQVNAKNSVYSQAGEIIGGTAGSLLFFQAHLAGITYLADAASYLPMIVVLVFLLPKTTISNAPTKAKRKDARATLREAYTFLSQDAILKRVLILRLILALGANGGYVAQPVLASEVFGGLQAYTWFMVANALGSLIGSSLAARLLGTKEPSIRGVLTGAVASLLLIAATGLSHSLPLTLAIMLGECIAYPYSGKHSTPLLVVQENRLRERITGLMQTTTMVCTIMCNVLNGLLMTLIGVRSTWMVLGAAGILAMGFYEIQGRMKRSD</sequence>
<evidence type="ECO:0000256" key="6">
    <source>
        <dbReference type="SAM" id="Phobius"/>
    </source>
</evidence>
<dbReference type="PANTHER" id="PTHR23513">
    <property type="entry name" value="INTEGRAL MEMBRANE EFFLUX PROTEIN-RELATED"/>
    <property type="match status" value="1"/>
</dbReference>
<feature type="transmembrane region" description="Helical" evidence="6">
    <location>
        <begin position="281"/>
        <end position="298"/>
    </location>
</feature>
<evidence type="ECO:0000256" key="2">
    <source>
        <dbReference type="ARBA" id="ARBA00022475"/>
    </source>
</evidence>
<dbReference type="RefSeq" id="WP_220196666.1">
    <property type="nucleotide sequence ID" value="NZ_BNJF01000003.1"/>
</dbReference>
<dbReference type="GO" id="GO:0005886">
    <property type="term" value="C:plasma membrane"/>
    <property type="evidence" value="ECO:0007669"/>
    <property type="project" value="UniProtKB-SubCell"/>
</dbReference>
<feature type="transmembrane region" description="Helical" evidence="6">
    <location>
        <begin position="372"/>
        <end position="388"/>
    </location>
</feature>
<evidence type="ECO:0000256" key="1">
    <source>
        <dbReference type="ARBA" id="ARBA00004651"/>
    </source>
</evidence>
<dbReference type="GO" id="GO:0022857">
    <property type="term" value="F:transmembrane transporter activity"/>
    <property type="evidence" value="ECO:0007669"/>
    <property type="project" value="InterPro"/>
</dbReference>
<dbReference type="AlphaFoldDB" id="A0A8J3I8I1"/>
<gene>
    <name evidence="7" type="ORF">KSX_55220</name>
</gene>
<keyword evidence="4 6" id="KW-1133">Transmembrane helix</keyword>
<feature type="transmembrane region" description="Helical" evidence="6">
    <location>
        <begin position="97"/>
        <end position="116"/>
    </location>
</feature>
<dbReference type="Proteomes" id="UP000612362">
    <property type="component" value="Unassembled WGS sequence"/>
</dbReference>
<dbReference type="InterPro" id="IPR036259">
    <property type="entry name" value="MFS_trans_sf"/>
</dbReference>
<dbReference type="Pfam" id="PF07690">
    <property type="entry name" value="MFS_1"/>
    <property type="match status" value="1"/>
</dbReference>
<feature type="transmembrane region" description="Helical" evidence="6">
    <location>
        <begin position="253"/>
        <end position="274"/>
    </location>
</feature>
<accession>A0A8J3I8I1</accession>
<feature type="transmembrane region" description="Helical" evidence="6">
    <location>
        <begin position="162"/>
        <end position="183"/>
    </location>
</feature>
<evidence type="ECO:0000256" key="3">
    <source>
        <dbReference type="ARBA" id="ARBA00022692"/>
    </source>
</evidence>
<dbReference type="PANTHER" id="PTHR23513:SF11">
    <property type="entry name" value="STAPHYLOFERRIN A TRANSPORTER"/>
    <property type="match status" value="1"/>
</dbReference>
<evidence type="ECO:0000313" key="8">
    <source>
        <dbReference type="Proteomes" id="UP000612362"/>
    </source>
</evidence>
<keyword evidence="2" id="KW-1003">Cell membrane</keyword>
<keyword evidence="5 6" id="KW-0472">Membrane</keyword>
<keyword evidence="8" id="KW-1185">Reference proteome</keyword>
<evidence type="ECO:0008006" key="9">
    <source>
        <dbReference type="Google" id="ProtNLM"/>
    </source>
</evidence>
<name>A0A8J3I8I1_9CHLR</name>
<evidence type="ECO:0000313" key="7">
    <source>
        <dbReference type="EMBL" id="GHO47359.1"/>
    </source>
</evidence>
<dbReference type="Gene3D" id="1.20.1250.20">
    <property type="entry name" value="MFS general substrate transporter like domains"/>
    <property type="match status" value="1"/>
</dbReference>
<dbReference type="SUPFAM" id="SSF103473">
    <property type="entry name" value="MFS general substrate transporter"/>
    <property type="match status" value="1"/>
</dbReference>
<dbReference type="InterPro" id="IPR011701">
    <property type="entry name" value="MFS"/>
</dbReference>
<reference evidence="7" key="1">
    <citation type="submission" date="2020-10" db="EMBL/GenBank/DDBJ databases">
        <title>Taxonomic study of unclassified bacteria belonging to the class Ktedonobacteria.</title>
        <authorList>
            <person name="Yabe S."/>
            <person name="Wang C.M."/>
            <person name="Zheng Y."/>
            <person name="Sakai Y."/>
            <person name="Cavaletti L."/>
            <person name="Monciardini P."/>
            <person name="Donadio S."/>
        </authorList>
    </citation>
    <scope>NUCLEOTIDE SEQUENCE</scope>
    <source>
        <strain evidence="7">SOSP1-1</strain>
    </source>
</reference>
<feature type="transmembrane region" description="Helical" evidence="6">
    <location>
        <begin position="41"/>
        <end position="65"/>
    </location>
</feature>
<feature type="transmembrane region" description="Helical" evidence="6">
    <location>
        <begin position="221"/>
        <end position="241"/>
    </location>
</feature>
<organism evidence="7 8">
    <name type="scientific">Ktedonospora formicarum</name>
    <dbReference type="NCBI Taxonomy" id="2778364"/>
    <lineage>
        <taxon>Bacteria</taxon>
        <taxon>Bacillati</taxon>
        <taxon>Chloroflexota</taxon>
        <taxon>Ktedonobacteria</taxon>
        <taxon>Ktedonobacterales</taxon>
        <taxon>Ktedonobacteraceae</taxon>
        <taxon>Ktedonospora</taxon>
    </lineage>
</organism>
<evidence type="ECO:0000256" key="5">
    <source>
        <dbReference type="ARBA" id="ARBA00023136"/>
    </source>
</evidence>
<protein>
    <recommendedName>
        <fullName evidence="9">MFS transporter</fullName>
    </recommendedName>
</protein>
<evidence type="ECO:0000256" key="4">
    <source>
        <dbReference type="ARBA" id="ARBA00022989"/>
    </source>
</evidence>
<comment type="subcellular location">
    <subcellularLocation>
        <location evidence="1">Cell membrane</location>
        <topology evidence="1">Multi-pass membrane protein</topology>
    </subcellularLocation>
</comment>
<keyword evidence="3 6" id="KW-0812">Transmembrane</keyword>
<comment type="caution">
    <text evidence="7">The sequence shown here is derived from an EMBL/GenBank/DDBJ whole genome shotgun (WGS) entry which is preliminary data.</text>
</comment>
<proteinExistence type="predicted"/>